<accession>A0A1Y6F9J9</accession>
<keyword evidence="2" id="KW-1185">Reference proteome</keyword>
<dbReference type="EMBL" id="FXWG01000002">
    <property type="protein sequence ID" value="SMQ69422.1"/>
    <property type="molecule type" value="Genomic_DNA"/>
</dbReference>
<dbReference type="Proteomes" id="UP000194420">
    <property type="component" value="Unassembled WGS sequence"/>
</dbReference>
<proteinExistence type="predicted"/>
<organism evidence="1 2">
    <name type="scientific">Altererythrobacter xiamenensis</name>
    <dbReference type="NCBI Taxonomy" id="1316679"/>
    <lineage>
        <taxon>Bacteria</taxon>
        <taxon>Pseudomonadati</taxon>
        <taxon>Pseudomonadota</taxon>
        <taxon>Alphaproteobacteria</taxon>
        <taxon>Sphingomonadales</taxon>
        <taxon>Erythrobacteraceae</taxon>
        <taxon>Altererythrobacter</taxon>
    </lineage>
</organism>
<name>A0A1Y6F9J9_9SPHN</name>
<evidence type="ECO:0000313" key="1">
    <source>
        <dbReference type="EMBL" id="SMQ69422.1"/>
    </source>
</evidence>
<dbReference type="AlphaFoldDB" id="A0A1Y6F9J9"/>
<protein>
    <submittedName>
        <fullName evidence="1">Uncharacterized protein</fullName>
    </submittedName>
</protein>
<gene>
    <name evidence="1" type="ORF">SAMN06297468_1612</name>
</gene>
<reference evidence="2" key="1">
    <citation type="submission" date="2017-04" db="EMBL/GenBank/DDBJ databases">
        <authorList>
            <person name="Varghese N."/>
            <person name="Submissions S."/>
        </authorList>
    </citation>
    <scope>NUCLEOTIDE SEQUENCE [LARGE SCALE GENOMIC DNA]</scope>
</reference>
<sequence length="70" mass="8211">MPIDRRKTGDRRGHDTAYRTRNFHTHPTHVCIEDFCGFWSARIARSLKRSVQTLAILPFLERASSARGRW</sequence>
<evidence type="ECO:0000313" key="2">
    <source>
        <dbReference type="Proteomes" id="UP000194420"/>
    </source>
</evidence>